<evidence type="ECO:0000313" key="1">
    <source>
        <dbReference type="EMBL" id="SOQ37436.1"/>
    </source>
</evidence>
<gene>
    <name evidence="1" type="ORF">SFRICE_018877</name>
</gene>
<dbReference type="AlphaFoldDB" id="A0A2H1V9H1"/>
<name>A0A2H1V9H1_SPOFR</name>
<proteinExistence type="predicted"/>
<dbReference type="EMBL" id="ODYU01001364">
    <property type="protein sequence ID" value="SOQ37436.1"/>
    <property type="molecule type" value="Genomic_DNA"/>
</dbReference>
<protein>
    <submittedName>
        <fullName evidence="1">SFRICE_018877</fullName>
    </submittedName>
</protein>
<accession>A0A2H1V9H1</accession>
<reference evidence="1" key="1">
    <citation type="submission" date="2016-07" db="EMBL/GenBank/DDBJ databases">
        <authorList>
            <person name="Bretaudeau A."/>
        </authorList>
    </citation>
    <scope>NUCLEOTIDE SEQUENCE</scope>
    <source>
        <strain evidence="1">Rice</strain>
        <tissue evidence="1">Whole body</tissue>
    </source>
</reference>
<sequence length="67" mass="7472">MVDIPSTRTKRFASSFLVRTAREWNSLPESVFPDSRFHKARICAGLQCSGVCMVVSTVDPGAQELQR</sequence>
<organism evidence="1">
    <name type="scientific">Spodoptera frugiperda</name>
    <name type="common">Fall armyworm</name>
    <dbReference type="NCBI Taxonomy" id="7108"/>
    <lineage>
        <taxon>Eukaryota</taxon>
        <taxon>Metazoa</taxon>
        <taxon>Ecdysozoa</taxon>
        <taxon>Arthropoda</taxon>
        <taxon>Hexapoda</taxon>
        <taxon>Insecta</taxon>
        <taxon>Pterygota</taxon>
        <taxon>Neoptera</taxon>
        <taxon>Endopterygota</taxon>
        <taxon>Lepidoptera</taxon>
        <taxon>Glossata</taxon>
        <taxon>Ditrysia</taxon>
        <taxon>Noctuoidea</taxon>
        <taxon>Noctuidae</taxon>
        <taxon>Amphipyrinae</taxon>
        <taxon>Spodoptera</taxon>
    </lineage>
</organism>